<evidence type="ECO:0000313" key="1">
    <source>
        <dbReference type="EMBL" id="OWF50168.1"/>
    </source>
</evidence>
<organism evidence="1 2">
    <name type="scientific">Mizuhopecten yessoensis</name>
    <name type="common">Japanese scallop</name>
    <name type="synonym">Patinopecten yessoensis</name>
    <dbReference type="NCBI Taxonomy" id="6573"/>
    <lineage>
        <taxon>Eukaryota</taxon>
        <taxon>Metazoa</taxon>
        <taxon>Spiralia</taxon>
        <taxon>Lophotrochozoa</taxon>
        <taxon>Mollusca</taxon>
        <taxon>Bivalvia</taxon>
        <taxon>Autobranchia</taxon>
        <taxon>Pteriomorphia</taxon>
        <taxon>Pectinida</taxon>
        <taxon>Pectinoidea</taxon>
        <taxon>Pectinidae</taxon>
        <taxon>Mizuhopecten</taxon>
    </lineage>
</organism>
<dbReference type="OrthoDB" id="6059394at2759"/>
<dbReference type="Proteomes" id="UP000242188">
    <property type="component" value="Unassembled WGS sequence"/>
</dbReference>
<dbReference type="EMBL" id="NEDP02002754">
    <property type="protein sequence ID" value="OWF50168.1"/>
    <property type="molecule type" value="Genomic_DNA"/>
</dbReference>
<proteinExistence type="predicted"/>
<evidence type="ECO:0000313" key="2">
    <source>
        <dbReference type="Proteomes" id="UP000242188"/>
    </source>
</evidence>
<dbReference type="AlphaFoldDB" id="A0A210QN81"/>
<keyword evidence="2" id="KW-1185">Reference proteome</keyword>
<protein>
    <submittedName>
        <fullName evidence="1">Uncharacterized protein</fullName>
    </submittedName>
</protein>
<accession>A0A210QN81</accession>
<sequence length="350" mass="40463">MFQRKVHGENQQKLFHMLNVFHTEKLLCLSHTSRTFSEVSMLETVSNFEIQTELNRTQTVQEMEYRRDMNIKRTLEINKLSFGDCTPLTITRSINLQMKSVSELDELVAFATTVGIVSTAAKREIHQDLVAGSTNNKTRYRTLRKCQHRLTLCASMGTYLLDLATLHFLTGNYLKAQEMCGRITSQPSYFAHTGILLPQNQAEIYKQQYCGKGYTSIHKLNKIFTDDIHLRKDIIHLPHLRPEISRSRSGVWIPPLPYAAFLSFMSCNELKDRIGCDVSLRNLIQVKYDDLQGGHSHWIVYTLLGLCYQTFGDYPRAIRAYWDSAQTKTEYHEQNPALERIAAIQRFNTE</sequence>
<reference evidence="1 2" key="1">
    <citation type="journal article" date="2017" name="Nat. Ecol. Evol.">
        <title>Scallop genome provides insights into evolution of bilaterian karyotype and development.</title>
        <authorList>
            <person name="Wang S."/>
            <person name="Zhang J."/>
            <person name="Jiao W."/>
            <person name="Li J."/>
            <person name="Xun X."/>
            <person name="Sun Y."/>
            <person name="Guo X."/>
            <person name="Huan P."/>
            <person name="Dong B."/>
            <person name="Zhang L."/>
            <person name="Hu X."/>
            <person name="Sun X."/>
            <person name="Wang J."/>
            <person name="Zhao C."/>
            <person name="Wang Y."/>
            <person name="Wang D."/>
            <person name="Huang X."/>
            <person name="Wang R."/>
            <person name="Lv J."/>
            <person name="Li Y."/>
            <person name="Zhang Z."/>
            <person name="Liu B."/>
            <person name="Lu W."/>
            <person name="Hui Y."/>
            <person name="Liang J."/>
            <person name="Zhou Z."/>
            <person name="Hou R."/>
            <person name="Li X."/>
            <person name="Liu Y."/>
            <person name="Li H."/>
            <person name="Ning X."/>
            <person name="Lin Y."/>
            <person name="Zhao L."/>
            <person name="Xing Q."/>
            <person name="Dou J."/>
            <person name="Li Y."/>
            <person name="Mao J."/>
            <person name="Guo H."/>
            <person name="Dou H."/>
            <person name="Li T."/>
            <person name="Mu C."/>
            <person name="Jiang W."/>
            <person name="Fu Q."/>
            <person name="Fu X."/>
            <person name="Miao Y."/>
            <person name="Liu J."/>
            <person name="Yu Q."/>
            <person name="Li R."/>
            <person name="Liao H."/>
            <person name="Li X."/>
            <person name="Kong Y."/>
            <person name="Jiang Z."/>
            <person name="Chourrout D."/>
            <person name="Li R."/>
            <person name="Bao Z."/>
        </authorList>
    </citation>
    <scope>NUCLEOTIDE SEQUENCE [LARGE SCALE GENOMIC DNA]</scope>
    <source>
        <strain evidence="1 2">PY_sf001</strain>
    </source>
</reference>
<comment type="caution">
    <text evidence="1">The sequence shown here is derived from an EMBL/GenBank/DDBJ whole genome shotgun (WGS) entry which is preliminary data.</text>
</comment>
<gene>
    <name evidence="1" type="ORF">KP79_PYT24501</name>
</gene>
<name>A0A210QN81_MIZYE</name>